<dbReference type="RefSeq" id="WP_170230183.1">
    <property type="nucleotide sequence ID" value="NZ_BJXX01000060.1"/>
</dbReference>
<feature type="domain" description="TNase-like" evidence="1">
    <location>
        <begin position="42"/>
        <end position="116"/>
    </location>
</feature>
<dbReference type="EMBL" id="BJXX01000060">
    <property type="protein sequence ID" value="GEN34018.1"/>
    <property type="molecule type" value="Genomic_DNA"/>
</dbReference>
<evidence type="ECO:0000259" key="1">
    <source>
        <dbReference type="Pfam" id="PF00565"/>
    </source>
</evidence>
<keyword evidence="3" id="KW-1185">Reference proteome</keyword>
<evidence type="ECO:0000313" key="3">
    <source>
        <dbReference type="Proteomes" id="UP000321157"/>
    </source>
</evidence>
<dbReference type="Pfam" id="PF00565">
    <property type="entry name" value="SNase"/>
    <property type="match status" value="1"/>
</dbReference>
<comment type="caution">
    <text evidence="2">The sequence shown here is derived from an EMBL/GenBank/DDBJ whole genome shotgun (WGS) entry which is preliminary data.</text>
</comment>
<organism evidence="2 3">
    <name type="scientific">Aneurinibacillus danicus</name>
    <dbReference type="NCBI Taxonomy" id="267746"/>
    <lineage>
        <taxon>Bacteria</taxon>
        <taxon>Bacillati</taxon>
        <taxon>Bacillota</taxon>
        <taxon>Bacilli</taxon>
        <taxon>Bacillales</taxon>
        <taxon>Paenibacillaceae</taxon>
        <taxon>Aneurinibacillus group</taxon>
        <taxon>Aneurinibacillus</taxon>
    </lineage>
</organism>
<dbReference type="Proteomes" id="UP000321157">
    <property type="component" value="Unassembled WGS sequence"/>
</dbReference>
<reference evidence="2 3" key="1">
    <citation type="submission" date="2019-07" db="EMBL/GenBank/DDBJ databases">
        <title>Whole genome shotgun sequence of Aneurinibacillus danicus NBRC 102444.</title>
        <authorList>
            <person name="Hosoyama A."/>
            <person name="Uohara A."/>
            <person name="Ohji S."/>
            <person name="Ichikawa N."/>
        </authorList>
    </citation>
    <scope>NUCLEOTIDE SEQUENCE [LARGE SCALE GENOMIC DNA]</scope>
    <source>
        <strain evidence="2 3">NBRC 102444</strain>
    </source>
</reference>
<dbReference type="InterPro" id="IPR035437">
    <property type="entry name" value="SNase_OB-fold_sf"/>
</dbReference>
<name>A0A511V7Y2_9BACL</name>
<dbReference type="InterPro" id="IPR016071">
    <property type="entry name" value="Staphylococal_nuclease_OB-fold"/>
</dbReference>
<evidence type="ECO:0000313" key="2">
    <source>
        <dbReference type="EMBL" id="GEN34018.1"/>
    </source>
</evidence>
<protein>
    <recommendedName>
        <fullName evidence="1">TNase-like domain-containing protein</fullName>
    </recommendedName>
</protein>
<proteinExistence type="predicted"/>
<gene>
    <name evidence="2" type="ORF">ADA01nite_14780</name>
</gene>
<dbReference type="AlphaFoldDB" id="A0A511V7Y2"/>
<accession>A0A511V7Y2</accession>
<dbReference type="Gene3D" id="2.40.50.90">
    <property type="match status" value="1"/>
</dbReference>
<sequence length="117" mass="13492">MPDGTVTAYAYKVTKDNLIVATIQGETYRIRLQGIEVFTEPDAKRFLKEKVSGQQIELDYDEQPFEGEGKITAYVWLGNEMVNRTLLSEGYARAAPSPQQTRYIKDFEHWQKKADQK</sequence>
<dbReference type="SUPFAM" id="SSF50199">
    <property type="entry name" value="Staphylococcal nuclease"/>
    <property type="match status" value="1"/>
</dbReference>